<feature type="region of interest" description="Disordered" evidence="1">
    <location>
        <begin position="524"/>
        <end position="552"/>
    </location>
</feature>
<protein>
    <submittedName>
        <fullName evidence="5">Uncharacterized protein LOC110976199</fullName>
    </submittedName>
</protein>
<evidence type="ECO:0000313" key="5">
    <source>
        <dbReference type="RefSeq" id="XP_022084975.1"/>
    </source>
</evidence>
<accession>A0A8B7XY68</accession>
<feature type="compositionally biased region" description="Low complexity" evidence="1">
    <location>
        <begin position="646"/>
        <end position="658"/>
    </location>
</feature>
<dbReference type="GeneID" id="110976199"/>
<evidence type="ECO:0000313" key="4">
    <source>
        <dbReference type="Proteomes" id="UP000694845"/>
    </source>
</evidence>
<name>A0A8B7XY68_ACAPL</name>
<feature type="chain" id="PRO_5034366109" evidence="3">
    <location>
        <begin position="31"/>
        <end position="710"/>
    </location>
</feature>
<feature type="compositionally biased region" description="Polar residues" evidence="1">
    <location>
        <begin position="622"/>
        <end position="633"/>
    </location>
</feature>
<dbReference type="OMA" id="IQEEPHI"/>
<evidence type="ECO:0000256" key="3">
    <source>
        <dbReference type="SAM" id="SignalP"/>
    </source>
</evidence>
<sequence>MHAVFQAMAASVRQHLVTLCLTACVTLCCATNETSSSLQLQPSPSPPLSLSSIAPSDTLSFQLHASSSVISSHPPASVLPSGPPSFQTRGTRVPLLSSRLPTPTPVGYPTPTPSWPSLTPQSEVLRTPTPSASWSTGFESPVASAVTNLFTTQVINASQSDQWRSSSAPFPVPPVAPGPPPYFTSMTNMTETVTDILVTATSNLLTTAVPEPSQQMTMKMSPGGSLMVSETEMSVSRMTSSISGAMTMLTASPAVSYTPRSTPTESSVTYRPMPTQSFVMSTAEPTHSFAMSTTGGVSGPLPTPSLFPSSEPWDNDTLPTAATTQGTDLTTWTSTVEVHTSPPRFILVKCTVTLNGDCNEAKEQEQLFREAFAQFIAGTLEMDVGRLIVEEVRCGSVVVDFTIQDAKDGSLAQNLTIMVDEGDLGFTFQNQSFMATYAGIRPPKPTKKAPDDKGGLSFAEQERLIYIMIGSAVGAVVLISLILVVHHHVRRSCRTHTQSFDIQEEPHIKLSDFNMAHTYIPRPRSIYGSRPQTDSTYHANGDSGSLHRGVPHSPTPYVYADDQAIRRHYREVVDRDANIRMSQDFGRSGVPDLNLPKLEGVHVAGQEDDIDESLLRPLSVRRGSNGSTVSRLSATFHAPPEPPPESASNASSSEAASSLPGDTSLLLCKGCDYDPQPMGIDNPSYDRCTAGDHEGQRAPSFYNMIPSAPV</sequence>
<dbReference type="RefSeq" id="XP_022084975.1">
    <property type="nucleotide sequence ID" value="XM_022229283.1"/>
</dbReference>
<keyword evidence="2" id="KW-0472">Membrane</keyword>
<feature type="region of interest" description="Disordered" evidence="1">
    <location>
        <begin position="72"/>
        <end position="91"/>
    </location>
</feature>
<organism evidence="4 5">
    <name type="scientific">Acanthaster planci</name>
    <name type="common">Crown-of-thorns starfish</name>
    <dbReference type="NCBI Taxonomy" id="133434"/>
    <lineage>
        <taxon>Eukaryota</taxon>
        <taxon>Metazoa</taxon>
        <taxon>Echinodermata</taxon>
        <taxon>Eleutherozoa</taxon>
        <taxon>Asterozoa</taxon>
        <taxon>Asteroidea</taxon>
        <taxon>Valvatacea</taxon>
        <taxon>Valvatida</taxon>
        <taxon>Acanthasteridae</taxon>
        <taxon>Acanthaster</taxon>
    </lineage>
</organism>
<keyword evidence="2" id="KW-1133">Transmembrane helix</keyword>
<feature type="region of interest" description="Disordered" evidence="1">
    <location>
        <begin position="681"/>
        <end position="710"/>
    </location>
</feature>
<dbReference type="Proteomes" id="UP000694845">
    <property type="component" value="Unplaced"/>
</dbReference>
<feature type="transmembrane region" description="Helical" evidence="2">
    <location>
        <begin position="464"/>
        <end position="485"/>
    </location>
</feature>
<evidence type="ECO:0000256" key="2">
    <source>
        <dbReference type="SAM" id="Phobius"/>
    </source>
</evidence>
<keyword evidence="3" id="KW-0732">Signal</keyword>
<keyword evidence="4" id="KW-1185">Reference proteome</keyword>
<reference evidence="5" key="1">
    <citation type="submission" date="2025-08" db="UniProtKB">
        <authorList>
            <consortium name="RefSeq"/>
        </authorList>
    </citation>
    <scope>IDENTIFICATION</scope>
</reference>
<keyword evidence="2" id="KW-0812">Transmembrane</keyword>
<feature type="region of interest" description="Disordered" evidence="1">
    <location>
        <begin position="620"/>
        <end position="659"/>
    </location>
</feature>
<proteinExistence type="predicted"/>
<dbReference type="OrthoDB" id="10072138at2759"/>
<evidence type="ECO:0000256" key="1">
    <source>
        <dbReference type="SAM" id="MobiDB-lite"/>
    </source>
</evidence>
<dbReference type="AlphaFoldDB" id="A0A8B7XY68"/>
<feature type="region of interest" description="Disordered" evidence="1">
    <location>
        <begin position="97"/>
        <end position="136"/>
    </location>
</feature>
<gene>
    <name evidence="5" type="primary">LOC110976199</name>
</gene>
<feature type="signal peptide" evidence="3">
    <location>
        <begin position="1"/>
        <end position="30"/>
    </location>
</feature>
<dbReference type="KEGG" id="aplc:110976199"/>
<feature type="compositionally biased region" description="Pro residues" evidence="1">
    <location>
        <begin position="102"/>
        <end position="114"/>
    </location>
</feature>